<reference evidence="1" key="1">
    <citation type="submission" date="2014-11" db="EMBL/GenBank/DDBJ databases">
        <authorList>
            <person name="Amaro Gonzalez C."/>
        </authorList>
    </citation>
    <scope>NUCLEOTIDE SEQUENCE</scope>
</reference>
<proteinExistence type="predicted"/>
<organism evidence="1">
    <name type="scientific">Anguilla anguilla</name>
    <name type="common">European freshwater eel</name>
    <name type="synonym">Muraena anguilla</name>
    <dbReference type="NCBI Taxonomy" id="7936"/>
    <lineage>
        <taxon>Eukaryota</taxon>
        <taxon>Metazoa</taxon>
        <taxon>Chordata</taxon>
        <taxon>Craniata</taxon>
        <taxon>Vertebrata</taxon>
        <taxon>Euteleostomi</taxon>
        <taxon>Actinopterygii</taxon>
        <taxon>Neopterygii</taxon>
        <taxon>Teleostei</taxon>
        <taxon>Anguilliformes</taxon>
        <taxon>Anguillidae</taxon>
        <taxon>Anguilla</taxon>
    </lineage>
</organism>
<dbReference type="EMBL" id="GBXM01055820">
    <property type="protein sequence ID" value="JAH52757.1"/>
    <property type="molecule type" value="Transcribed_RNA"/>
</dbReference>
<sequence length="34" mass="3795">MFLAGGKFIAMEENVHFCFYLPCNAVTTNRLLSG</sequence>
<accession>A0A0E9TH46</accession>
<protein>
    <submittedName>
        <fullName evidence="1">Uncharacterized protein</fullName>
    </submittedName>
</protein>
<evidence type="ECO:0000313" key="1">
    <source>
        <dbReference type="EMBL" id="JAH52757.1"/>
    </source>
</evidence>
<reference evidence="1" key="2">
    <citation type="journal article" date="2015" name="Fish Shellfish Immunol.">
        <title>Early steps in the European eel (Anguilla anguilla)-Vibrio vulnificus interaction in the gills: Role of the RtxA13 toxin.</title>
        <authorList>
            <person name="Callol A."/>
            <person name="Pajuelo D."/>
            <person name="Ebbesson L."/>
            <person name="Teles M."/>
            <person name="MacKenzie S."/>
            <person name="Amaro C."/>
        </authorList>
    </citation>
    <scope>NUCLEOTIDE SEQUENCE</scope>
</reference>
<dbReference type="AlphaFoldDB" id="A0A0E9TH46"/>
<name>A0A0E9TH46_ANGAN</name>